<name>A0A484KQM7_9ASTE</name>
<dbReference type="AlphaFoldDB" id="A0A484KQM7"/>
<accession>A0A484KQM7</accession>
<keyword evidence="2" id="KW-1185">Reference proteome</keyword>
<evidence type="ECO:0008006" key="3">
    <source>
        <dbReference type="Google" id="ProtNLM"/>
    </source>
</evidence>
<gene>
    <name evidence="1" type="ORF">CCAM_LOCUS6128</name>
</gene>
<dbReference type="EMBL" id="OOIL02000403">
    <property type="protein sequence ID" value="VFQ64352.1"/>
    <property type="molecule type" value="Genomic_DNA"/>
</dbReference>
<sequence>MAENSEVTSQNISSKPPHLAFTTVSNVKLHVPVQLSLSQPNFKKWSRLFLLLVRRFNLKGYIDGSVVPLSDDDDEWFQLDALLQGWILSTITDESPNTNSSFKCFVVSQPISRHKQHSCNFRIPCPRFCRFDLPSCYLIHNGRVPPTQAPRRSSRPEPAALTAVLPAAMADSMAAQAMGKATPVNVEAMDEDKAVAVEIGAEVADVKKAHDRGNPTTETIPRTHRTLTLTRVF</sequence>
<evidence type="ECO:0000313" key="2">
    <source>
        <dbReference type="Proteomes" id="UP000595140"/>
    </source>
</evidence>
<organism evidence="1 2">
    <name type="scientific">Cuscuta campestris</name>
    <dbReference type="NCBI Taxonomy" id="132261"/>
    <lineage>
        <taxon>Eukaryota</taxon>
        <taxon>Viridiplantae</taxon>
        <taxon>Streptophyta</taxon>
        <taxon>Embryophyta</taxon>
        <taxon>Tracheophyta</taxon>
        <taxon>Spermatophyta</taxon>
        <taxon>Magnoliopsida</taxon>
        <taxon>eudicotyledons</taxon>
        <taxon>Gunneridae</taxon>
        <taxon>Pentapetalae</taxon>
        <taxon>asterids</taxon>
        <taxon>lamiids</taxon>
        <taxon>Solanales</taxon>
        <taxon>Convolvulaceae</taxon>
        <taxon>Cuscuteae</taxon>
        <taxon>Cuscuta</taxon>
        <taxon>Cuscuta subgen. Grammica</taxon>
        <taxon>Cuscuta sect. Cleistogrammica</taxon>
    </lineage>
</organism>
<dbReference type="Proteomes" id="UP000595140">
    <property type="component" value="Unassembled WGS sequence"/>
</dbReference>
<proteinExistence type="predicted"/>
<reference evidence="1 2" key="1">
    <citation type="submission" date="2018-04" db="EMBL/GenBank/DDBJ databases">
        <authorList>
            <person name="Vogel A."/>
        </authorList>
    </citation>
    <scope>NUCLEOTIDE SEQUENCE [LARGE SCALE GENOMIC DNA]</scope>
</reference>
<protein>
    <recommendedName>
        <fullName evidence="3">Retrotransposon Copia-like N-terminal domain-containing protein</fullName>
    </recommendedName>
</protein>
<dbReference type="PANTHER" id="PTHR47481">
    <property type="match status" value="1"/>
</dbReference>
<evidence type="ECO:0000313" key="1">
    <source>
        <dbReference type="EMBL" id="VFQ64352.1"/>
    </source>
</evidence>
<dbReference type="PANTHER" id="PTHR47481:SF41">
    <property type="entry name" value="COPIA-LIKE POLYPROTEIN_RETROTRANSPOSON"/>
    <property type="match status" value="1"/>
</dbReference>